<comment type="caution">
    <text evidence="1">The sequence shown here is derived from an EMBL/GenBank/DDBJ whole genome shotgun (WGS) entry which is preliminary data.</text>
</comment>
<reference evidence="1" key="1">
    <citation type="submission" date="2023-04" db="EMBL/GenBank/DDBJ databases">
        <title>Draft Genome sequencing of Naganishia species isolated from polar environments using Oxford Nanopore Technology.</title>
        <authorList>
            <person name="Leo P."/>
            <person name="Venkateswaran K."/>
        </authorList>
    </citation>
    <scope>NUCLEOTIDE SEQUENCE</scope>
    <source>
        <strain evidence="1">MNA-CCFEE 5262</strain>
    </source>
</reference>
<evidence type="ECO:0000313" key="2">
    <source>
        <dbReference type="Proteomes" id="UP001230649"/>
    </source>
</evidence>
<name>A0ACC2WYA6_9TREE</name>
<organism evidence="1 2">
    <name type="scientific">Naganishia adeliensis</name>
    <dbReference type="NCBI Taxonomy" id="92952"/>
    <lineage>
        <taxon>Eukaryota</taxon>
        <taxon>Fungi</taxon>
        <taxon>Dikarya</taxon>
        <taxon>Basidiomycota</taxon>
        <taxon>Agaricomycotina</taxon>
        <taxon>Tremellomycetes</taxon>
        <taxon>Filobasidiales</taxon>
        <taxon>Filobasidiaceae</taxon>
        <taxon>Naganishia</taxon>
    </lineage>
</organism>
<evidence type="ECO:0000313" key="1">
    <source>
        <dbReference type="EMBL" id="KAJ9116149.1"/>
    </source>
</evidence>
<dbReference type="Proteomes" id="UP001230649">
    <property type="component" value="Unassembled WGS sequence"/>
</dbReference>
<keyword evidence="2" id="KW-1185">Reference proteome</keyword>
<proteinExistence type="predicted"/>
<dbReference type="EMBL" id="JASBWS010000004">
    <property type="protein sequence ID" value="KAJ9116149.1"/>
    <property type="molecule type" value="Genomic_DNA"/>
</dbReference>
<accession>A0ACC2WYA6</accession>
<gene>
    <name evidence="1" type="ORF">QFC20_000829</name>
</gene>
<protein>
    <submittedName>
        <fullName evidence="1">Uncharacterized protein</fullName>
    </submittedName>
</protein>
<sequence length="904" mass="97923">MSIPLPTYKSARSEAEEQRLFQAMAIVNAAASPTNGLGAKPVGLVNDGNTCFFNSTFQALAATVSLMNLMQPVIFPVEEHTQAGNDTPIVNKPAHTTTGLATGSDGTNLLPSAIPSLQDSAMEPENAKLMPVTLTFERCLGRAWRAKDAAVLSSPAYKSFVANATAGSNHAGENGAVQGVKSAASSRRNSLADNKAPDAHLSISSLLKELAKKYDQYDGFRQQDAHEVLRHLLDSMSMEEKDFIKVLHPPSPESSSNKRKSKNRDPNVPEEDEETLIPFADALFGGSLVSVVICESCKSVSHTYEGFLDISLSMREEAPRARKRDKFKAIASKFKPGRSHSPGSHASGNLSSSVYLEGVHPEPSDTDGFTEDTGHHADGRVTSDMEKSLDLGTATSRNEEHAPLKKKSSLTSWAGKRRTSRPSTTGSIESSHHDHGSHGSLGLDQSIAALRSSSRGSSTGFTVGTVAEDSYAVTPPRPTPEQAAYIRRLLNGPNLPPKEDPLERLRHGMANVSPGEGPSQHTEQPARRRIDGQDTDLMDCLRNFSAVEVLDGDNAFACHKCWQYKTGRIKRKASDKKGPQEVLLEEDEGVHQNGVAPEAAKGTGHSVSFAPASANGQIPTIAVTTMDSESAVLDEETVRYLVETAERLPAVVPVSPRGSDTVTLSSALSGYSTSEENSSEDEESRISISRPPMPQRRKSTHYVLRRAFKRYMIARAPPVLVFHFKRFRLPSKSSAVYASSFASLKKSDEFISFPDLLDLSPFIAPSRSDYKIAVGPDGVGRAPYTDHPPGDMGPELNPMRYKLYAVVVHVGATALSGHYIAYVLVDPGVVLDINKKRLVDDVTPHHDGESAQQSGSASAGVDSSNTKKEDNRMWCYCSDTQIRLASVDEVMQAKAYLCFYEKCD</sequence>